<evidence type="ECO:0000313" key="4">
    <source>
        <dbReference type="EMBL" id="QHS80381.1"/>
    </source>
</evidence>
<dbReference type="CDD" id="cd00009">
    <property type="entry name" value="AAA"/>
    <property type="match status" value="1"/>
</dbReference>
<sequence>MSLNIHQNIKNKLDFFVENDKIPHIIFHGPSGSGKRHMLNYLINKIYKIDNEIINQYMMYVNCAHSKGIRFIRDELKFFAKTNINNKHGYKFKSIILFNCEKLTTDAQSALRRCIEKFSHNTRFFIIVEDETTLLKPILSRFCNIFIPLPTINNKKISLHQYFKNNLNESKYIKKRQLWLKKNIINTTNYKSLKDCNSFVNKLYEKGYNCLDIIEILENSSNIITNKNKYKVLVYFDKIRKEYRNEKIIMLNILNFLFMRPKEELENILKL</sequence>
<evidence type="ECO:0008006" key="5">
    <source>
        <dbReference type="Google" id="ProtNLM"/>
    </source>
</evidence>
<dbReference type="InterPro" id="IPR050238">
    <property type="entry name" value="DNA_Rep/Repair_Clamp_Loader"/>
</dbReference>
<dbReference type="GO" id="GO:0006281">
    <property type="term" value="P:DNA repair"/>
    <property type="evidence" value="ECO:0007669"/>
    <property type="project" value="TreeGrafter"/>
</dbReference>
<keyword evidence="1" id="KW-0235">DNA replication</keyword>
<keyword evidence="3" id="KW-0067">ATP-binding</keyword>
<proteinExistence type="predicted"/>
<dbReference type="Gene3D" id="3.40.50.300">
    <property type="entry name" value="P-loop containing nucleotide triphosphate hydrolases"/>
    <property type="match status" value="1"/>
</dbReference>
<dbReference type="PANTHER" id="PTHR11669">
    <property type="entry name" value="REPLICATION FACTOR C / DNA POLYMERASE III GAMMA-TAU SUBUNIT"/>
    <property type="match status" value="1"/>
</dbReference>
<evidence type="ECO:0000256" key="2">
    <source>
        <dbReference type="ARBA" id="ARBA00022741"/>
    </source>
</evidence>
<dbReference type="GO" id="GO:0006261">
    <property type="term" value="P:DNA-templated DNA replication"/>
    <property type="evidence" value="ECO:0007669"/>
    <property type="project" value="TreeGrafter"/>
</dbReference>
<dbReference type="PANTHER" id="PTHR11669:SF20">
    <property type="entry name" value="REPLICATION FACTOR C SUBUNIT 4"/>
    <property type="match status" value="1"/>
</dbReference>
<dbReference type="AlphaFoldDB" id="A0A6C0AM04"/>
<dbReference type="GO" id="GO:0005634">
    <property type="term" value="C:nucleus"/>
    <property type="evidence" value="ECO:0007669"/>
    <property type="project" value="TreeGrafter"/>
</dbReference>
<protein>
    <recommendedName>
        <fullName evidence="5">AAA+ ATPase domain-containing protein</fullName>
    </recommendedName>
</protein>
<organism evidence="4">
    <name type="scientific">viral metagenome</name>
    <dbReference type="NCBI Taxonomy" id="1070528"/>
    <lineage>
        <taxon>unclassified sequences</taxon>
        <taxon>metagenomes</taxon>
        <taxon>organismal metagenomes</taxon>
    </lineage>
</organism>
<dbReference type="SUPFAM" id="SSF52540">
    <property type="entry name" value="P-loop containing nucleoside triphosphate hydrolases"/>
    <property type="match status" value="1"/>
</dbReference>
<dbReference type="InterPro" id="IPR027417">
    <property type="entry name" value="P-loop_NTPase"/>
</dbReference>
<dbReference type="GO" id="GO:0003689">
    <property type="term" value="F:DNA clamp loader activity"/>
    <property type="evidence" value="ECO:0007669"/>
    <property type="project" value="TreeGrafter"/>
</dbReference>
<name>A0A6C0AM04_9ZZZZ</name>
<dbReference type="GO" id="GO:0005524">
    <property type="term" value="F:ATP binding"/>
    <property type="evidence" value="ECO:0007669"/>
    <property type="project" value="UniProtKB-KW"/>
</dbReference>
<evidence type="ECO:0000256" key="3">
    <source>
        <dbReference type="ARBA" id="ARBA00022840"/>
    </source>
</evidence>
<keyword evidence="2" id="KW-0547">Nucleotide-binding</keyword>
<accession>A0A6C0AM04</accession>
<dbReference type="EMBL" id="MN740678">
    <property type="protein sequence ID" value="QHS80381.1"/>
    <property type="molecule type" value="Genomic_DNA"/>
</dbReference>
<evidence type="ECO:0000256" key="1">
    <source>
        <dbReference type="ARBA" id="ARBA00022705"/>
    </source>
</evidence>
<dbReference type="GO" id="GO:0005663">
    <property type="term" value="C:DNA replication factor C complex"/>
    <property type="evidence" value="ECO:0007669"/>
    <property type="project" value="TreeGrafter"/>
</dbReference>
<reference evidence="4" key="1">
    <citation type="journal article" date="2020" name="Nature">
        <title>Giant virus diversity and host interactions through global metagenomics.</title>
        <authorList>
            <person name="Schulz F."/>
            <person name="Roux S."/>
            <person name="Paez-Espino D."/>
            <person name="Jungbluth S."/>
            <person name="Walsh D.A."/>
            <person name="Denef V.J."/>
            <person name="McMahon K.D."/>
            <person name="Konstantinidis K.T."/>
            <person name="Eloe-Fadrosh E.A."/>
            <person name="Kyrpides N.C."/>
            <person name="Woyke T."/>
        </authorList>
    </citation>
    <scope>NUCLEOTIDE SEQUENCE</scope>
    <source>
        <strain evidence="4">GVMAG-S-1039698-54</strain>
    </source>
</reference>